<dbReference type="EMBL" id="VUJU01000193">
    <property type="protein sequence ID" value="KAF0772314.1"/>
    <property type="molecule type" value="Genomic_DNA"/>
</dbReference>
<keyword evidence="1" id="KW-0548">Nucleotidyltransferase</keyword>
<keyword evidence="2" id="KW-1185">Reference proteome</keyword>
<sequence>MGPIQIRHKKKKPQHCKINCLIKYIGSIVTEKNETDKEVAKLKTVIFNLNTPSGHLWGGPWTLRKNEERKLMVFERKILRKNFGSVKDRETVGWSCYTKPEQHNNKMAMDEIPVGTDWKARALNREGWKLDV</sequence>
<comment type="caution">
    <text evidence="1">The sequence shown here is derived from an EMBL/GenBank/DDBJ whole genome shotgun (WGS) entry which is preliminary data.</text>
</comment>
<dbReference type="AlphaFoldDB" id="A0A6G0ZMA9"/>
<name>A0A6G0ZMA9_APHCR</name>
<reference evidence="1 2" key="1">
    <citation type="submission" date="2019-08" db="EMBL/GenBank/DDBJ databases">
        <title>Whole genome of Aphis craccivora.</title>
        <authorList>
            <person name="Voronova N.V."/>
            <person name="Shulinski R.S."/>
            <person name="Bandarenka Y.V."/>
            <person name="Zhorov D.G."/>
            <person name="Warner D."/>
        </authorList>
    </citation>
    <scope>NUCLEOTIDE SEQUENCE [LARGE SCALE GENOMIC DNA]</scope>
    <source>
        <strain evidence="1">180601</strain>
        <tissue evidence="1">Whole Body</tissue>
    </source>
</reference>
<gene>
    <name evidence="1" type="ORF">FWK35_00001413</name>
</gene>
<dbReference type="GO" id="GO:0003964">
    <property type="term" value="F:RNA-directed DNA polymerase activity"/>
    <property type="evidence" value="ECO:0007669"/>
    <property type="project" value="UniProtKB-KW"/>
</dbReference>
<keyword evidence="1" id="KW-0808">Transferase</keyword>
<proteinExistence type="predicted"/>
<evidence type="ECO:0000313" key="1">
    <source>
        <dbReference type="EMBL" id="KAF0772314.1"/>
    </source>
</evidence>
<dbReference type="OrthoDB" id="6628709at2759"/>
<keyword evidence="1" id="KW-0695">RNA-directed DNA polymerase</keyword>
<protein>
    <submittedName>
        <fullName evidence="1">Reverse transcriptase domain-containing protein</fullName>
    </submittedName>
</protein>
<dbReference type="Proteomes" id="UP000478052">
    <property type="component" value="Unassembled WGS sequence"/>
</dbReference>
<organism evidence="1 2">
    <name type="scientific">Aphis craccivora</name>
    <name type="common">Cowpea aphid</name>
    <dbReference type="NCBI Taxonomy" id="307492"/>
    <lineage>
        <taxon>Eukaryota</taxon>
        <taxon>Metazoa</taxon>
        <taxon>Ecdysozoa</taxon>
        <taxon>Arthropoda</taxon>
        <taxon>Hexapoda</taxon>
        <taxon>Insecta</taxon>
        <taxon>Pterygota</taxon>
        <taxon>Neoptera</taxon>
        <taxon>Paraneoptera</taxon>
        <taxon>Hemiptera</taxon>
        <taxon>Sternorrhyncha</taxon>
        <taxon>Aphidomorpha</taxon>
        <taxon>Aphidoidea</taxon>
        <taxon>Aphididae</taxon>
        <taxon>Aphidini</taxon>
        <taxon>Aphis</taxon>
        <taxon>Aphis</taxon>
    </lineage>
</organism>
<accession>A0A6G0ZMA9</accession>
<evidence type="ECO:0000313" key="2">
    <source>
        <dbReference type="Proteomes" id="UP000478052"/>
    </source>
</evidence>